<evidence type="ECO:0000313" key="3">
    <source>
        <dbReference type="EMBL" id="CUP69103.1"/>
    </source>
</evidence>
<dbReference type="Gene3D" id="3.30.565.10">
    <property type="entry name" value="Histidine kinase-like ATPase, C-terminal domain"/>
    <property type="match status" value="1"/>
</dbReference>
<protein>
    <submittedName>
        <fullName evidence="3">Two-component system sensor</fullName>
    </submittedName>
</protein>
<proteinExistence type="predicted"/>
<dbReference type="EMBL" id="CZBI01000002">
    <property type="protein sequence ID" value="CUP69103.1"/>
    <property type="molecule type" value="Genomic_DNA"/>
</dbReference>
<dbReference type="SUPFAM" id="SSF55874">
    <property type="entry name" value="ATPase domain of HSP90 chaperone/DNA topoisomerase II/histidine kinase"/>
    <property type="match status" value="1"/>
</dbReference>
<gene>
    <name evidence="3" type="primary">ypdA_1</name>
    <name evidence="3" type="ORF">ERS852557_01299</name>
</gene>
<keyword evidence="1" id="KW-0472">Membrane</keyword>
<dbReference type="GO" id="GO:0016020">
    <property type="term" value="C:membrane"/>
    <property type="evidence" value="ECO:0007669"/>
    <property type="project" value="InterPro"/>
</dbReference>
<organism evidence="3 4">
    <name type="scientific">Bacteroides thetaiotaomicron</name>
    <dbReference type="NCBI Taxonomy" id="818"/>
    <lineage>
        <taxon>Bacteria</taxon>
        <taxon>Pseudomonadati</taxon>
        <taxon>Bacteroidota</taxon>
        <taxon>Bacteroidia</taxon>
        <taxon>Bacteroidales</taxon>
        <taxon>Bacteroidaceae</taxon>
        <taxon>Bacteroides</taxon>
    </lineage>
</organism>
<sequence>MKQSLTSARRPLEALIHIIGWGIMFGFPFFFVERENGNINWMAYLRHSAVPLSFMIAFYVNYFLLVPRYLFQSQTKRYITYNILLLCVIGLMLHLWRSLTSDPSFVPKPHRSGAPPGWLFFVRDMLSLVFTIGLSAAIRMSARWTQAEAARKEAERNRSEAELKNLRNQLNPHFLLNTLNNIYALIAFDTDKAQQAVQELSKLLRYVLYDNQQTYVPLGKETDFIRNYIELMRIRLSSNVQMTTQIDIQPDSQTLITPLIFISLIENAFKHGISPTERSFIHIHLAENDTEVICEISNSNHPKNIMDKSGSGIGLEQVSRRLEILYPGQYTWQKGISEDGKEYRSRLSIRVRESINKY</sequence>
<dbReference type="RefSeq" id="WP_055217583.1">
    <property type="nucleotide sequence ID" value="NZ_CZBI01000002.1"/>
</dbReference>
<feature type="transmembrane region" description="Helical" evidence="1">
    <location>
        <begin position="12"/>
        <end position="32"/>
    </location>
</feature>
<feature type="transmembrane region" description="Helical" evidence="1">
    <location>
        <begin position="78"/>
        <end position="97"/>
    </location>
</feature>
<dbReference type="InterPro" id="IPR036890">
    <property type="entry name" value="HATPase_C_sf"/>
</dbReference>
<reference evidence="3 4" key="1">
    <citation type="submission" date="2015-09" db="EMBL/GenBank/DDBJ databases">
        <authorList>
            <consortium name="Pathogen Informatics"/>
        </authorList>
    </citation>
    <scope>NUCLEOTIDE SEQUENCE [LARGE SCALE GENOMIC DNA]</scope>
    <source>
        <strain evidence="3 4">2789STDY5834945</strain>
    </source>
</reference>
<dbReference type="GO" id="GO:0000155">
    <property type="term" value="F:phosphorelay sensor kinase activity"/>
    <property type="evidence" value="ECO:0007669"/>
    <property type="project" value="InterPro"/>
</dbReference>
<dbReference type="AlphaFoldDB" id="A0A174Q756"/>
<feature type="domain" description="Signal transduction histidine kinase internal region" evidence="2">
    <location>
        <begin position="161"/>
        <end position="238"/>
    </location>
</feature>
<evidence type="ECO:0000259" key="2">
    <source>
        <dbReference type="Pfam" id="PF06580"/>
    </source>
</evidence>
<feature type="transmembrane region" description="Helical" evidence="1">
    <location>
        <begin position="117"/>
        <end position="138"/>
    </location>
</feature>
<accession>A0A174Q756</accession>
<keyword evidence="1" id="KW-0812">Transmembrane</keyword>
<dbReference type="InterPro" id="IPR050640">
    <property type="entry name" value="Bact_2-comp_sensor_kinase"/>
</dbReference>
<evidence type="ECO:0000313" key="4">
    <source>
        <dbReference type="Proteomes" id="UP000095541"/>
    </source>
</evidence>
<dbReference type="Pfam" id="PF06580">
    <property type="entry name" value="His_kinase"/>
    <property type="match status" value="1"/>
</dbReference>
<dbReference type="Proteomes" id="UP000095541">
    <property type="component" value="Unassembled WGS sequence"/>
</dbReference>
<dbReference type="PANTHER" id="PTHR34220:SF7">
    <property type="entry name" value="SENSOR HISTIDINE KINASE YPDA"/>
    <property type="match status" value="1"/>
</dbReference>
<keyword evidence="1" id="KW-1133">Transmembrane helix</keyword>
<feature type="transmembrane region" description="Helical" evidence="1">
    <location>
        <begin position="52"/>
        <end position="71"/>
    </location>
</feature>
<dbReference type="InterPro" id="IPR010559">
    <property type="entry name" value="Sig_transdc_His_kin_internal"/>
</dbReference>
<evidence type="ECO:0000256" key="1">
    <source>
        <dbReference type="SAM" id="Phobius"/>
    </source>
</evidence>
<name>A0A174Q756_BACT4</name>
<dbReference type="PANTHER" id="PTHR34220">
    <property type="entry name" value="SENSOR HISTIDINE KINASE YPDA"/>
    <property type="match status" value="1"/>
</dbReference>